<dbReference type="Proteomes" id="UP000076738">
    <property type="component" value="Unassembled WGS sequence"/>
</dbReference>
<reference evidence="2 3" key="1">
    <citation type="journal article" date="2016" name="Mol. Biol. Evol.">
        <title>Comparative Genomics of Early-Diverging Mushroom-Forming Fungi Provides Insights into the Origins of Lignocellulose Decay Capabilities.</title>
        <authorList>
            <person name="Nagy L.G."/>
            <person name="Riley R."/>
            <person name="Tritt A."/>
            <person name="Adam C."/>
            <person name="Daum C."/>
            <person name="Floudas D."/>
            <person name="Sun H."/>
            <person name="Yadav J.S."/>
            <person name="Pangilinan J."/>
            <person name="Larsson K.H."/>
            <person name="Matsuura K."/>
            <person name="Barry K."/>
            <person name="Labutti K."/>
            <person name="Kuo R."/>
            <person name="Ohm R.A."/>
            <person name="Bhattacharya S.S."/>
            <person name="Shirouzu T."/>
            <person name="Yoshinaga Y."/>
            <person name="Martin F.M."/>
            <person name="Grigoriev I.V."/>
            <person name="Hibbett D.S."/>
        </authorList>
    </citation>
    <scope>NUCLEOTIDE SEQUENCE [LARGE SCALE GENOMIC DNA]</scope>
    <source>
        <strain evidence="2 3">TUFC12733</strain>
    </source>
</reference>
<dbReference type="OrthoDB" id="4584900at2759"/>
<evidence type="ECO:0000313" key="3">
    <source>
        <dbReference type="Proteomes" id="UP000076738"/>
    </source>
</evidence>
<protein>
    <submittedName>
        <fullName evidence="2">Uncharacterized protein</fullName>
    </submittedName>
</protein>
<keyword evidence="3" id="KW-1185">Reference proteome</keyword>
<sequence>MVSVKLLSLFAILFVNVGLASAKALTNGERLARGMPLAKPKRLFEPSRVQHAKRSDSPGVTYNSPVGITSTTITFPDRKRDEIAPRQGVSVPDFDYYIAPLTGNPTYAPGVTVTTNPTDAISLTYTFGGETTFAESSPPNSYYMSVCCQPTSCWINPDDGSYVILAWTYEASPAGFYPGGPIDGDSQESCSNLESTIFTVDGTTGQISIQYTNPTSSAFYPPDTSIPTEQEPFTYVVLYNNYFYLTANPALTAIKLGGGAIVSMYVNIN</sequence>
<name>A0A167GPS1_CALVF</name>
<dbReference type="EMBL" id="KV417334">
    <property type="protein sequence ID" value="KZO90779.1"/>
    <property type="molecule type" value="Genomic_DNA"/>
</dbReference>
<organism evidence="2 3">
    <name type="scientific">Calocera viscosa (strain TUFC12733)</name>
    <dbReference type="NCBI Taxonomy" id="1330018"/>
    <lineage>
        <taxon>Eukaryota</taxon>
        <taxon>Fungi</taxon>
        <taxon>Dikarya</taxon>
        <taxon>Basidiomycota</taxon>
        <taxon>Agaricomycotina</taxon>
        <taxon>Dacrymycetes</taxon>
        <taxon>Dacrymycetales</taxon>
        <taxon>Dacrymycetaceae</taxon>
        <taxon>Calocera</taxon>
    </lineage>
</organism>
<evidence type="ECO:0000313" key="2">
    <source>
        <dbReference type="EMBL" id="KZO90779.1"/>
    </source>
</evidence>
<feature type="chain" id="PRO_5007887054" evidence="1">
    <location>
        <begin position="23"/>
        <end position="269"/>
    </location>
</feature>
<feature type="signal peptide" evidence="1">
    <location>
        <begin position="1"/>
        <end position="22"/>
    </location>
</feature>
<gene>
    <name evidence="2" type="ORF">CALVIDRAFT_568752</name>
</gene>
<dbReference type="AlphaFoldDB" id="A0A167GPS1"/>
<evidence type="ECO:0000256" key="1">
    <source>
        <dbReference type="SAM" id="SignalP"/>
    </source>
</evidence>
<accession>A0A167GPS1</accession>
<proteinExistence type="predicted"/>
<keyword evidence="1" id="KW-0732">Signal</keyword>